<evidence type="ECO:0000259" key="7">
    <source>
        <dbReference type="PROSITE" id="PS51857"/>
    </source>
</evidence>
<dbReference type="PANTHER" id="PTHR46565">
    <property type="entry name" value="COLD SHOCK DOMAIN PROTEIN 2"/>
    <property type="match status" value="1"/>
</dbReference>
<reference evidence="8 9" key="1">
    <citation type="journal article" date="2009" name="Int. J. Syst. Evol. Microbiol.">
        <title>Paenibacillus contaminans sp. nov., isolated from a contaminated laboratory plate.</title>
        <authorList>
            <person name="Chou J.H."/>
            <person name="Lee J.H."/>
            <person name="Lin M.C."/>
            <person name="Chang P.S."/>
            <person name="Arun A.B."/>
            <person name="Young C.C."/>
            <person name="Chen W.M."/>
        </authorList>
    </citation>
    <scope>NUCLEOTIDE SEQUENCE [LARGE SCALE GENOMIC DNA]</scope>
    <source>
        <strain evidence="8 9">CKOBP-6</strain>
    </source>
</reference>
<comment type="caution">
    <text evidence="8">The sequence shown here is derived from an EMBL/GenBank/DDBJ whole genome shotgun (WGS) entry which is preliminary data.</text>
</comment>
<accession>A0A329MLG0</accession>
<proteinExistence type="predicted"/>
<keyword evidence="3" id="KW-0805">Transcription regulation</keyword>
<keyword evidence="6" id="KW-0804">Transcription</keyword>
<dbReference type="GO" id="GO:0003677">
    <property type="term" value="F:DNA binding"/>
    <property type="evidence" value="ECO:0007669"/>
    <property type="project" value="UniProtKB-KW"/>
</dbReference>
<dbReference type="OrthoDB" id="2631304at2"/>
<dbReference type="EMBL" id="QMFB01000012">
    <property type="protein sequence ID" value="RAV19553.1"/>
    <property type="molecule type" value="Genomic_DNA"/>
</dbReference>
<dbReference type="Proteomes" id="UP000250369">
    <property type="component" value="Unassembled WGS sequence"/>
</dbReference>
<dbReference type="SMART" id="SM00357">
    <property type="entry name" value="CSP"/>
    <property type="match status" value="1"/>
</dbReference>
<dbReference type="PIRSF" id="PIRSF002599">
    <property type="entry name" value="Cold_shock_A"/>
    <property type="match status" value="1"/>
</dbReference>
<evidence type="ECO:0000256" key="1">
    <source>
        <dbReference type="ARBA" id="ARBA00004496"/>
    </source>
</evidence>
<dbReference type="SUPFAM" id="SSF50249">
    <property type="entry name" value="Nucleic acid-binding proteins"/>
    <property type="match status" value="1"/>
</dbReference>
<evidence type="ECO:0000256" key="6">
    <source>
        <dbReference type="ARBA" id="ARBA00023163"/>
    </source>
</evidence>
<evidence type="ECO:0000313" key="8">
    <source>
        <dbReference type="EMBL" id="RAV19553.1"/>
    </source>
</evidence>
<dbReference type="GO" id="GO:0005737">
    <property type="term" value="C:cytoplasm"/>
    <property type="evidence" value="ECO:0007669"/>
    <property type="project" value="UniProtKB-SubCell"/>
</dbReference>
<evidence type="ECO:0000256" key="3">
    <source>
        <dbReference type="ARBA" id="ARBA00023015"/>
    </source>
</evidence>
<organism evidence="8 9">
    <name type="scientific">Paenibacillus contaminans</name>
    <dbReference type="NCBI Taxonomy" id="450362"/>
    <lineage>
        <taxon>Bacteria</taxon>
        <taxon>Bacillati</taxon>
        <taxon>Bacillota</taxon>
        <taxon>Bacilli</taxon>
        <taxon>Bacillales</taxon>
        <taxon>Paenibacillaceae</taxon>
        <taxon>Paenibacillus</taxon>
    </lineage>
</organism>
<evidence type="ECO:0000256" key="4">
    <source>
        <dbReference type="ARBA" id="ARBA00023125"/>
    </source>
</evidence>
<dbReference type="PANTHER" id="PTHR46565:SF20">
    <property type="entry name" value="COLD SHOCK DOMAIN-CONTAINING PROTEIN 4"/>
    <property type="match status" value="1"/>
</dbReference>
<sequence length="73" mass="8441">MQKVKPKYTGTVTLYLRNRDYGFIRPDDGEVDVFVHYDDLQMTGIMSLRKGDRVAFDVRQDGKKTRAVNVEVS</sequence>
<dbReference type="InterPro" id="IPR011129">
    <property type="entry name" value="CSD"/>
</dbReference>
<dbReference type="Pfam" id="PF00313">
    <property type="entry name" value="CSD"/>
    <property type="match status" value="1"/>
</dbReference>
<name>A0A329MLG0_9BACL</name>
<dbReference type="PRINTS" id="PR00050">
    <property type="entry name" value="COLDSHOCK"/>
</dbReference>
<dbReference type="Gene3D" id="2.40.50.140">
    <property type="entry name" value="Nucleic acid-binding proteins"/>
    <property type="match status" value="1"/>
</dbReference>
<dbReference type="InterPro" id="IPR012340">
    <property type="entry name" value="NA-bd_OB-fold"/>
</dbReference>
<evidence type="ECO:0000256" key="2">
    <source>
        <dbReference type="ARBA" id="ARBA00022490"/>
    </source>
</evidence>
<dbReference type="InterPro" id="IPR002059">
    <property type="entry name" value="CSP_DNA-bd"/>
</dbReference>
<protein>
    <submittedName>
        <fullName evidence="8">Cold-shock protein</fullName>
    </submittedName>
</protein>
<dbReference type="PROSITE" id="PS51857">
    <property type="entry name" value="CSD_2"/>
    <property type="match status" value="1"/>
</dbReference>
<keyword evidence="9" id="KW-1185">Reference proteome</keyword>
<feature type="domain" description="CSD" evidence="7">
    <location>
        <begin position="7"/>
        <end position="72"/>
    </location>
</feature>
<keyword evidence="5" id="KW-0010">Activator</keyword>
<dbReference type="InterPro" id="IPR012156">
    <property type="entry name" value="Cold_shock_CspA"/>
</dbReference>
<gene>
    <name evidence="8" type="ORF">DQG23_21170</name>
</gene>
<dbReference type="CDD" id="cd04458">
    <property type="entry name" value="CSP_CDS"/>
    <property type="match status" value="1"/>
</dbReference>
<evidence type="ECO:0000256" key="5">
    <source>
        <dbReference type="ARBA" id="ARBA00023159"/>
    </source>
</evidence>
<keyword evidence="2" id="KW-0963">Cytoplasm</keyword>
<dbReference type="AlphaFoldDB" id="A0A329MLG0"/>
<keyword evidence="4" id="KW-0238">DNA-binding</keyword>
<comment type="subcellular location">
    <subcellularLocation>
        <location evidence="1">Cytoplasm</location>
    </subcellularLocation>
</comment>
<evidence type="ECO:0000313" key="9">
    <source>
        <dbReference type="Proteomes" id="UP000250369"/>
    </source>
</evidence>